<proteinExistence type="predicted"/>
<dbReference type="Proteomes" id="UP000788153">
    <property type="component" value="Unassembled WGS sequence"/>
</dbReference>
<dbReference type="Pfam" id="PF07238">
    <property type="entry name" value="PilZ"/>
    <property type="match status" value="1"/>
</dbReference>
<sequence length="108" mass="11577">MDQHAHDPTPVADDDASQRSGSRDSLLLTALIEIDGTRTQVRVRNLSPGGMMAELPQPVAIGSEVKAEVRGLGLVPGRVAWCTDGRIGIAFDREIDPLAARKPVGPRR</sequence>
<feature type="domain" description="PilZ" evidence="2">
    <location>
        <begin position="18"/>
        <end position="97"/>
    </location>
</feature>
<evidence type="ECO:0000313" key="3">
    <source>
        <dbReference type="EMBL" id="NIJ24650.1"/>
    </source>
</evidence>
<evidence type="ECO:0000256" key="1">
    <source>
        <dbReference type="SAM" id="MobiDB-lite"/>
    </source>
</evidence>
<protein>
    <recommendedName>
        <fullName evidence="2">PilZ domain-containing protein</fullName>
    </recommendedName>
</protein>
<accession>A0ABX0U261</accession>
<comment type="caution">
    <text evidence="3">The sequence shown here is derived from an EMBL/GenBank/DDBJ whole genome shotgun (WGS) entry which is preliminary data.</text>
</comment>
<dbReference type="Gene3D" id="2.40.10.220">
    <property type="entry name" value="predicted glycosyltransferase like domains"/>
    <property type="match status" value="1"/>
</dbReference>
<evidence type="ECO:0000259" key="2">
    <source>
        <dbReference type="Pfam" id="PF07238"/>
    </source>
</evidence>
<organism evidence="3 4">
    <name type="scientific">Sphingomonas japonica</name>
    <dbReference type="NCBI Taxonomy" id="511662"/>
    <lineage>
        <taxon>Bacteria</taxon>
        <taxon>Pseudomonadati</taxon>
        <taxon>Pseudomonadota</taxon>
        <taxon>Alphaproteobacteria</taxon>
        <taxon>Sphingomonadales</taxon>
        <taxon>Sphingomonadaceae</taxon>
        <taxon>Sphingomonas</taxon>
    </lineage>
</organism>
<feature type="region of interest" description="Disordered" evidence="1">
    <location>
        <begin position="1"/>
        <end position="22"/>
    </location>
</feature>
<dbReference type="EMBL" id="JAASQP010000001">
    <property type="protein sequence ID" value="NIJ24650.1"/>
    <property type="molecule type" value="Genomic_DNA"/>
</dbReference>
<dbReference type="RefSeq" id="WP_140046984.1">
    <property type="nucleotide sequence ID" value="NZ_BAAAEV010000001.1"/>
</dbReference>
<reference evidence="3 4" key="1">
    <citation type="submission" date="2020-03" db="EMBL/GenBank/DDBJ databases">
        <title>Genomic Encyclopedia of Type Strains, Phase IV (KMG-IV): sequencing the most valuable type-strain genomes for metagenomic binning, comparative biology and taxonomic classification.</title>
        <authorList>
            <person name="Goeker M."/>
        </authorList>
    </citation>
    <scope>NUCLEOTIDE SEQUENCE [LARGE SCALE GENOMIC DNA]</scope>
    <source>
        <strain evidence="3 4">DSM 22753</strain>
    </source>
</reference>
<gene>
    <name evidence="3" type="ORF">FHT01_002192</name>
</gene>
<dbReference type="InterPro" id="IPR009875">
    <property type="entry name" value="PilZ_domain"/>
</dbReference>
<keyword evidence="4" id="KW-1185">Reference proteome</keyword>
<name>A0ABX0U261_9SPHN</name>
<evidence type="ECO:0000313" key="4">
    <source>
        <dbReference type="Proteomes" id="UP000788153"/>
    </source>
</evidence>
<dbReference type="SUPFAM" id="SSF141371">
    <property type="entry name" value="PilZ domain-like"/>
    <property type="match status" value="1"/>
</dbReference>